<feature type="domain" description="KIB1-4 beta-propeller" evidence="2">
    <location>
        <begin position="61"/>
        <end position="119"/>
    </location>
</feature>
<dbReference type="Pfam" id="PF03478">
    <property type="entry name" value="Beta-prop_KIB1-4"/>
    <property type="match status" value="1"/>
</dbReference>
<sequence>MPNWTDLPLELLNEISDKLPCCVDKVRFRSVCCVWRAAVPQIRFPPVLMLPYNPYTKSISFYSLYENQVVTFPLPEAREKVLCGASKGWLVLMDESGAISLLNPITRAQVQLPPVTEQIALASGFKVSKRAEGNSSNSSMQNKTVY</sequence>
<dbReference type="AlphaFoldDB" id="A0A8B8J2M9"/>
<reference evidence="3" key="1">
    <citation type="journal article" date="2019" name="Nat. Commun.">
        <title>Genome-wide association mapping of date palm fruit traits.</title>
        <authorList>
            <person name="Hazzouri K.M."/>
            <person name="Gros-Balthazard M."/>
            <person name="Flowers J.M."/>
            <person name="Copetti D."/>
            <person name="Lemansour A."/>
            <person name="Lebrun M."/>
            <person name="Masmoudi K."/>
            <person name="Ferrand S."/>
            <person name="Dhar M.I."/>
            <person name="Fresquez Z.A."/>
            <person name="Rosas U."/>
            <person name="Zhang J."/>
            <person name="Talag J."/>
            <person name="Lee S."/>
            <person name="Kudrna D."/>
            <person name="Powell R.F."/>
            <person name="Leitch I.J."/>
            <person name="Krueger R.R."/>
            <person name="Wing R.A."/>
            <person name="Amiri K.M.A."/>
            <person name="Purugganan M.D."/>
        </authorList>
    </citation>
    <scope>NUCLEOTIDE SEQUENCE [LARGE SCALE GENOMIC DNA]</scope>
    <source>
        <strain evidence="3">cv. Khalas</strain>
    </source>
</reference>
<dbReference type="Proteomes" id="UP000228380">
    <property type="component" value="Chromosome 1"/>
</dbReference>
<organism evidence="3 4">
    <name type="scientific">Phoenix dactylifera</name>
    <name type="common">Date palm</name>
    <dbReference type="NCBI Taxonomy" id="42345"/>
    <lineage>
        <taxon>Eukaryota</taxon>
        <taxon>Viridiplantae</taxon>
        <taxon>Streptophyta</taxon>
        <taxon>Embryophyta</taxon>
        <taxon>Tracheophyta</taxon>
        <taxon>Spermatophyta</taxon>
        <taxon>Magnoliopsida</taxon>
        <taxon>Liliopsida</taxon>
        <taxon>Arecaceae</taxon>
        <taxon>Coryphoideae</taxon>
        <taxon>Phoeniceae</taxon>
        <taxon>Phoenix</taxon>
    </lineage>
</organism>
<dbReference type="InterPro" id="IPR036047">
    <property type="entry name" value="F-box-like_dom_sf"/>
</dbReference>
<dbReference type="Gene3D" id="1.20.1280.50">
    <property type="match status" value="1"/>
</dbReference>
<name>A0A8B8J2M9_PHODC</name>
<dbReference type="InterPro" id="IPR005174">
    <property type="entry name" value="KIB1-4_b-propeller"/>
</dbReference>
<accession>A0A8B8J2M9</accession>
<dbReference type="GeneID" id="103704416"/>
<evidence type="ECO:0000313" key="3">
    <source>
        <dbReference type="Proteomes" id="UP000228380"/>
    </source>
</evidence>
<dbReference type="InterPro" id="IPR001810">
    <property type="entry name" value="F-box_dom"/>
</dbReference>
<gene>
    <name evidence="4" type="primary">LOC103704416</name>
</gene>
<feature type="domain" description="F-box" evidence="1">
    <location>
        <begin position="4"/>
        <end position="39"/>
    </location>
</feature>
<dbReference type="KEGG" id="pda:103704416"/>
<keyword evidence="3" id="KW-1185">Reference proteome</keyword>
<dbReference type="PANTHER" id="PTHR44586">
    <property type="entry name" value="F-BOX DOMAIN CONTAINING PROTEIN, EXPRESSED"/>
    <property type="match status" value="1"/>
</dbReference>
<dbReference type="Pfam" id="PF00646">
    <property type="entry name" value="F-box"/>
    <property type="match status" value="1"/>
</dbReference>
<protein>
    <submittedName>
        <fullName evidence="4">F-box protein At1g65770</fullName>
    </submittedName>
</protein>
<proteinExistence type="predicted"/>
<dbReference type="RefSeq" id="XP_026659333.1">
    <property type="nucleotide sequence ID" value="XM_026803532.1"/>
</dbReference>
<evidence type="ECO:0000259" key="2">
    <source>
        <dbReference type="Pfam" id="PF03478"/>
    </source>
</evidence>
<dbReference type="PANTHER" id="PTHR44586:SF25">
    <property type="entry name" value="(WILD MALAYSIAN BANANA) HYPOTHETICAL PROTEIN"/>
    <property type="match status" value="1"/>
</dbReference>
<evidence type="ECO:0000313" key="4">
    <source>
        <dbReference type="RefSeq" id="XP_026659333.1"/>
    </source>
</evidence>
<dbReference type="SUPFAM" id="SSF81383">
    <property type="entry name" value="F-box domain"/>
    <property type="match status" value="1"/>
</dbReference>
<reference evidence="4" key="2">
    <citation type="submission" date="2025-08" db="UniProtKB">
        <authorList>
            <consortium name="RefSeq"/>
        </authorList>
    </citation>
    <scope>IDENTIFICATION</scope>
    <source>
        <tissue evidence="4">Young leaves</tissue>
    </source>
</reference>
<evidence type="ECO:0000259" key="1">
    <source>
        <dbReference type="Pfam" id="PF00646"/>
    </source>
</evidence>
<dbReference type="OrthoDB" id="616438at2759"/>